<keyword evidence="8 9" id="KW-0413">Isomerase</keyword>
<evidence type="ECO:0000256" key="9">
    <source>
        <dbReference type="HAMAP-Rule" id="MF_01014"/>
    </source>
</evidence>
<dbReference type="GO" id="GO:0003949">
    <property type="term" value="F:1-(5-phosphoribosyl)-5-[(5-phosphoribosylamino)methylideneamino]imidazole-4-carboxamide isomerase activity"/>
    <property type="evidence" value="ECO:0007669"/>
    <property type="project" value="UniProtKB-EC"/>
</dbReference>
<comment type="catalytic activity">
    <reaction evidence="1 9 11">
        <text>1-(5-phospho-beta-D-ribosyl)-5-[(5-phospho-beta-D-ribosylamino)methylideneamino]imidazole-4-carboxamide = 5-[(5-phospho-1-deoxy-D-ribulos-1-ylimino)methylamino]-1-(5-phospho-beta-D-ribosyl)imidazole-4-carboxamide</text>
        <dbReference type="Rhea" id="RHEA:15469"/>
        <dbReference type="ChEBI" id="CHEBI:58435"/>
        <dbReference type="ChEBI" id="CHEBI:58525"/>
        <dbReference type="EC" id="5.3.1.16"/>
    </reaction>
</comment>
<gene>
    <name evidence="9 12" type="primary">hisA</name>
    <name evidence="12" type="ORF">SMD27_04090</name>
</gene>
<dbReference type="PANTHER" id="PTHR43090:SF2">
    <property type="entry name" value="1-(5-PHOSPHORIBOSYL)-5-[(5-PHOSPHORIBOSYLAMINO)METHYLIDENEAMINO] IMIDAZOLE-4-CARBOXAMIDE ISOMERASE"/>
    <property type="match status" value="1"/>
</dbReference>
<evidence type="ECO:0000313" key="12">
    <source>
        <dbReference type="EMBL" id="MDY0882012.1"/>
    </source>
</evidence>
<evidence type="ECO:0000256" key="10">
    <source>
        <dbReference type="RuleBase" id="RU003657"/>
    </source>
</evidence>
<dbReference type="HAMAP" id="MF_01014">
    <property type="entry name" value="HisA"/>
    <property type="match status" value="1"/>
</dbReference>
<evidence type="ECO:0000256" key="11">
    <source>
        <dbReference type="RuleBase" id="RU003658"/>
    </source>
</evidence>
<dbReference type="InterPro" id="IPR006063">
    <property type="entry name" value="HisA_bact_arch"/>
</dbReference>
<evidence type="ECO:0000256" key="5">
    <source>
        <dbReference type="ARBA" id="ARBA00022490"/>
    </source>
</evidence>
<dbReference type="PANTHER" id="PTHR43090">
    <property type="entry name" value="1-(5-PHOSPHORIBOSYL)-5-[(5-PHOSPHORIBOSYLAMINO)METHYLIDENEAMINO] IMIDAZOLE-4-CARBOXAMIDE ISOMERASE"/>
    <property type="match status" value="1"/>
</dbReference>
<dbReference type="InterPro" id="IPR044524">
    <property type="entry name" value="Isoase_HisA-like"/>
</dbReference>
<dbReference type="Gene3D" id="3.20.20.70">
    <property type="entry name" value="Aldolase class I"/>
    <property type="match status" value="1"/>
</dbReference>
<protein>
    <recommendedName>
        <fullName evidence="9 11">1-(5-phosphoribosyl)-5-[(5-phosphoribosylamino)methylideneamino] imidazole-4-carboxamide isomerase</fullName>
        <ecNumber evidence="9 11">5.3.1.16</ecNumber>
    </recommendedName>
    <alternativeName>
        <fullName evidence="9">Phosphoribosylformimino-5-aminoimidazole carboxamide ribotide isomerase</fullName>
    </alternativeName>
</protein>
<keyword evidence="5 9" id="KW-0963">Cytoplasm</keyword>
<dbReference type="EMBL" id="JAXCLW010000001">
    <property type="protein sequence ID" value="MDY0882012.1"/>
    <property type="molecule type" value="Genomic_DNA"/>
</dbReference>
<evidence type="ECO:0000256" key="2">
    <source>
        <dbReference type="ARBA" id="ARBA00004496"/>
    </source>
</evidence>
<comment type="caution">
    <text evidence="12">The sequence shown here is derived from an EMBL/GenBank/DDBJ whole genome shotgun (WGS) entry which is preliminary data.</text>
</comment>
<keyword evidence="7 9" id="KW-0368">Histidine biosynthesis</keyword>
<evidence type="ECO:0000256" key="4">
    <source>
        <dbReference type="ARBA" id="ARBA00009667"/>
    </source>
</evidence>
<dbReference type="CDD" id="cd04732">
    <property type="entry name" value="HisA"/>
    <property type="match status" value="1"/>
</dbReference>
<evidence type="ECO:0000256" key="7">
    <source>
        <dbReference type="ARBA" id="ARBA00023102"/>
    </source>
</evidence>
<name>A0ABU5E6S6_9PROT</name>
<comment type="pathway">
    <text evidence="3 9 11">Amino-acid biosynthesis; L-histidine biosynthesis; L-histidine from 5-phospho-alpha-D-ribose 1-diphosphate: step 4/9.</text>
</comment>
<dbReference type="RefSeq" id="WP_320507555.1">
    <property type="nucleotide sequence ID" value="NZ_JAXCLW010000001.1"/>
</dbReference>
<dbReference type="NCBIfam" id="TIGR00007">
    <property type="entry name" value="1-(5-phosphoribosyl)-5-[(5-phosphoribosylamino)methylideneamino]imidazole-4-carboxamide isomerase"/>
    <property type="match status" value="1"/>
</dbReference>
<dbReference type="InterPro" id="IPR011060">
    <property type="entry name" value="RibuloseP-bd_barrel"/>
</dbReference>
<dbReference type="Pfam" id="PF00977">
    <property type="entry name" value="His_biosynth"/>
    <property type="match status" value="1"/>
</dbReference>
<dbReference type="InterPro" id="IPR023016">
    <property type="entry name" value="HisA/PriA"/>
</dbReference>
<dbReference type="InterPro" id="IPR006062">
    <property type="entry name" value="His_biosynth"/>
</dbReference>
<feature type="active site" description="Proton donor" evidence="9">
    <location>
        <position position="134"/>
    </location>
</feature>
<proteinExistence type="inferred from homology"/>
<dbReference type="InterPro" id="IPR013785">
    <property type="entry name" value="Aldolase_TIM"/>
</dbReference>
<keyword evidence="6 9" id="KW-0028">Amino-acid biosynthesis</keyword>
<dbReference type="Proteomes" id="UP001279642">
    <property type="component" value="Unassembled WGS sequence"/>
</dbReference>
<dbReference type="SUPFAM" id="SSF51366">
    <property type="entry name" value="Ribulose-phoshate binding barrel"/>
    <property type="match status" value="1"/>
</dbReference>
<feature type="active site" description="Proton acceptor" evidence="9">
    <location>
        <position position="8"/>
    </location>
</feature>
<evidence type="ECO:0000256" key="6">
    <source>
        <dbReference type="ARBA" id="ARBA00022605"/>
    </source>
</evidence>
<organism evidence="12 13">
    <name type="scientific">Dongia soli</name>
    <dbReference type="NCBI Taxonomy" id="600628"/>
    <lineage>
        <taxon>Bacteria</taxon>
        <taxon>Pseudomonadati</taxon>
        <taxon>Pseudomonadota</taxon>
        <taxon>Alphaproteobacteria</taxon>
        <taxon>Rhodospirillales</taxon>
        <taxon>Dongiaceae</taxon>
        <taxon>Dongia</taxon>
    </lineage>
</organism>
<comment type="similarity">
    <text evidence="4 9 10">Belongs to the HisA/HisF family.</text>
</comment>
<comment type="subcellular location">
    <subcellularLocation>
        <location evidence="2 9 11">Cytoplasm</location>
    </subcellularLocation>
</comment>
<evidence type="ECO:0000256" key="1">
    <source>
        <dbReference type="ARBA" id="ARBA00000901"/>
    </source>
</evidence>
<dbReference type="EC" id="5.3.1.16" evidence="9 11"/>
<keyword evidence="13" id="KW-1185">Reference proteome</keyword>
<evidence type="ECO:0000256" key="3">
    <source>
        <dbReference type="ARBA" id="ARBA00005133"/>
    </source>
</evidence>
<reference evidence="12 13" key="1">
    <citation type="journal article" date="2016" name="Antonie Van Leeuwenhoek">
        <title>Dongia soli sp. nov., isolated from soil from Dokdo, Korea.</title>
        <authorList>
            <person name="Kim D.U."/>
            <person name="Lee H."/>
            <person name="Kim H."/>
            <person name="Kim S.G."/>
            <person name="Ka J.O."/>
        </authorList>
    </citation>
    <scope>NUCLEOTIDE SEQUENCE [LARGE SCALE GENOMIC DNA]</scope>
    <source>
        <strain evidence="12 13">D78</strain>
    </source>
</reference>
<dbReference type="NCBIfam" id="NF010112">
    <property type="entry name" value="PRK13585.1"/>
    <property type="match status" value="1"/>
</dbReference>
<evidence type="ECO:0000256" key="8">
    <source>
        <dbReference type="ARBA" id="ARBA00023235"/>
    </source>
</evidence>
<sequence>MIFYPAIDLKGGQCVRLKQGDMEQATVFNSDPADQARQFVEAGADWLHLVDLDGAFAGQPVNAAAVEAILASAKLPGRSIPCQLGGGIRDMARIAMWLEKGVARIILGTVALKNPDLVREACKAFPGKIAVGIDARGGRVAVEGWAETADITALDLALKFEDAGVAALIYTDIDRDGLLQGVNVTATAELASALSIPVIASGGVSNLQDLEALLRAAPATRGKGGGISGVISGRALYDGRLDLREALALLRQAA</sequence>
<evidence type="ECO:0000313" key="13">
    <source>
        <dbReference type="Proteomes" id="UP001279642"/>
    </source>
</evidence>
<accession>A0ABU5E6S6</accession>